<dbReference type="Gene3D" id="1.25.40.10">
    <property type="entry name" value="Tetratricopeptide repeat domain"/>
    <property type="match status" value="3"/>
</dbReference>
<dbReference type="InterPro" id="IPR024983">
    <property type="entry name" value="CHAT_dom"/>
</dbReference>
<feature type="domain" description="CHAT" evidence="2">
    <location>
        <begin position="1714"/>
        <end position="2006"/>
    </location>
</feature>
<proteinExistence type="predicted"/>
<evidence type="ECO:0000313" key="3">
    <source>
        <dbReference type="EMBL" id="KJE22159.1"/>
    </source>
</evidence>
<evidence type="ECO:0000259" key="2">
    <source>
        <dbReference type="Pfam" id="PF12770"/>
    </source>
</evidence>
<dbReference type="PANTHER" id="PTHR48125:SF10">
    <property type="entry name" value="OS12G0136300 PROTEIN"/>
    <property type="match status" value="1"/>
</dbReference>
<gene>
    <name evidence="3" type="ORF">FF36_03591</name>
</gene>
<dbReference type="Proteomes" id="UP000032545">
    <property type="component" value="Unassembled WGS sequence"/>
</dbReference>
<evidence type="ECO:0000256" key="1">
    <source>
        <dbReference type="SAM" id="MobiDB-lite"/>
    </source>
</evidence>
<feature type="region of interest" description="Disordered" evidence="1">
    <location>
        <begin position="687"/>
        <end position="754"/>
    </location>
</feature>
<organism evidence="3 4">
    <name type="scientific">Frankia torreyi</name>
    <dbReference type="NCBI Taxonomy" id="1856"/>
    <lineage>
        <taxon>Bacteria</taxon>
        <taxon>Bacillati</taxon>
        <taxon>Actinomycetota</taxon>
        <taxon>Actinomycetes</taxon>
        <taxon>Frankiales</taxon>
        <taxon>Frankiaceae</taxon>
        <taxon>Frankia</taxon>
    </lineage>
</organism>
<dbReference type="OrthoDB" id="3206999at2"/>
<feature type="region of interest" description="Disordered" evidence="1">
    <location>
        <begin position="346"/>
        <end position="373"/>
    </location>
</feature>
<evidence type="ECO:0000313" key="4">
    <source>
        <dbReference type="Proteomes" id="UP000032545"/>
    </source>
</evidence>
<dbReference type="PATRIC" id="fig|1502723.3.peg.3042"/>
<keyword evidence="4" id="KW-1185">Reference proteome</keyword>
<feature type="compositionally biased region" description="Low complexity" evidence="1">
    <location>
        <begin position="711"/>
        <end position="738"/>
    </location>
</feature>
<dbReference type="PANTHER" id="PTHR48125">
    <property type="entry name" value="LP07818P1"/>
    <property type="match status" value="1"/>
</dbReference>
<feature type="region of interest" description="Disordered" evidence="1">
    <location>
        <begin position="1362"/>
        <end position="1383"/>
    </location>
</feature>
<dbReference type="RefSeq" id="WP_128423333.1">
    <property type="nucleotide sequence ID" value="NZ_JYFN01000027.1"/>
</dbReference>
<reference evidence="3 4" key="2">
    <citation type="journal article" date="2016" name="Genome Announc.">
        <title>Permanent Draft Genome Sequences for Two Variants of Frankia sp. Strain CpI1, the First Frankia Strain Isolated from Root Nodules of Comptonia peregrina.</title>
        <authorList>
            <person name="Oshone R."/>
            <person name="Hurst S.G.IV."/>
            <person name="Abebe-Akele F."/>
            <person name="Simpson S."/>
            <person name="Morris K."/>
            <person name="Thomas W.K."/>
            <person name="Tisa L.S."/>
        </authorList>
    </citation>
    <scope>NUCLEOTIDE SEQUENCE [LARGE SCALE GENOMIC DNA]</scope>
    <source>
        <strain evidence="4">CpI1-S</strain>
    </source>
</reference>
<reference evidence="4" key="1">
    <citation type="submission" date="2015-02" db="EMBL/GenBank/DDBJ databases">
        <title>Draft Genome of Frankia sp. CpI1-S.</title>
        <authorList>
            <person name="Oshone R.T."/>
            <person name="Ngom M."/>
            <person name="Ghodhbane-Gtari F."/>
            <person name="Gtari M."/>
            <person name="Morris K."/>
            <person name="Thomas K."/>
            <person name="Sen A."/>
            <person name="Tisa L.S."/>
        </authorList>
    </citation>
    <scope>NUCLEOTIDE SEQUENCE [LARGE SCALE GENOMIC DNA]</scope>
    <source>
        <strain evidence="4">CpI1-S</strain>
    </source>
</reference>
<accession>A0A0D8BDV5</accession>
<dbReference type="InterPro" id="IPR011990">
    <property type="entry name" value="TPR-like_helical_dom_sf"/>
</dbReference>
<name>A0A0D8BDV5_9ACTN</name>
<dbReference type="Pfam" id="PF12770">
    <property type="entry name" value="CHAT"/>
    <property type="match status" value="1"/>
</dbReference>
<dbReference type="EMBL" id="JYFN01000027">
    <property type="protein sequence ID" value="KJE22159.1"/>
    <property type="molecule type" value="Genomic_DNA"/>
</dbReference>
<feature type="compositionally biased region" description="Low complexity" evidence="1">
    <location>
        <begin position="1363"/>
        <end position="1380"/>
    </location>
</feature>
<feature type="compositionally biased region" description="Basic and acidic residues" evidence="1">
    <location>
        <begin position="693"/>
        <end position="708"/>
    </location>
</feature>
<comment type="caution">
    <text evidence="3">The sequence shown here is derived from an EMBL/GenBank/DDBJ whole genome shotgun (WGS) entry which is preliminary data.</text>
</comment>
<protein>
    <submittedName>
        <fullName evidence="3">CHAT domain</fullName>
    </submittedName>
</protein>
<sequence length="2007" mass="213827">MALFGRRRARRRASGASAAPEVVEAGDSPLDPQQAAAEGRRLLQTVPVGAADERARLSVIGGLAVDLEVLSGRTGAPGLLNEAIDLGRALTGRCAGWPEEAAIRSNLAGALLRRFQTADTPADLDEAFAQACAAVAAGPPGHPDRARSLSNLSYALRMRSDRDDSAGDLDTSIHALREALAATALTDPDRLGRLVNLGATLHRRFDRSGGHDDLDESIETSRAASRIAVGDQRLNALTNLWSALVDRVQANGRADDLDESVEVGRERARLLTTRPPGAPPASQRAMFLSLHARMLRTRFTHDGDVSDLDEAISTQRQAVELATAAHDDLSGYHRSLAELLRLRAHPPAAADAEPPRHRRDRLDARAQRSGSLDDLDEAVRVAREIVDQAGGDPADPADPQRWSDHQQLAELLRRRYERTGDLDDLSRAIDLWRATLAATPNDHPGRVSWQGNLAVALEIRAERTGDVRDLHAAIPLQQAVVESSPADLRARGLMHLADLLAARYQHDGVSADLDRAIEFGRAALAASGANDSGFVRTNLAGILLQDHERGGAPGAVTEAVGMLRTTVAETPAFSPRLATRRAALARALLIQADRTDDATALDEAIGLLRAAVDELSDGDESRRPQLLANLAGGLWRRHERTVATGSQANGAVGNDQLADFGDLDEAARLWEQALGLLPWEHPDRQTLQGNLHRAREARARNSHQDEPRTAPAPDGAEPASAEPASAEPASAERPSAGAVPSRPADGSDGSDASGENLRLLTQGLVRTDVHESWIDLVQPGSGLDLTAAIEQFATMAAHYRGERDYRGAIIAEQNHDFLVRAAQVGGPAAARETLRRADLTVLRAATPAFYRIRDPAVERLLLTAFPAIPRLASPPHREDTGASPGSADEPAWYVAKVAAFDAHAALGVVVATDDALWRTGAAAAFDLARAYNRRDESGRPDAGPPDGELAELPPVEVAFALAVAALTVLPPDVSEDDLHTLLALTASLAQRLHDQIGTELIEARHAEEPSDVMRWDVDHLMGAADWVAILGERLLTLGLTDAERIEALRCLAIALVERHDCDGHAADLDRLIDVLTELTELIPTGDPERLRVGFQLAVQYEQRYLDAGRATDLDAAIEGYARVLGALPAGEQLHSMVRGRLRDARLLRFRASRRIADIDAVVDLSEAAAAERTTGSDRILRLINLAEALRERHDLTRRVADIDRAVALGRQALDASVAGGLPHAEVRSQLALSLRGRFIQNGAAEDVDEAVEQGRAAAAAASERTDHHRFLAALANLLMLRVGAVWPPEAAALARERAQVGSAEQRRQAAVALGRWFRTDVDRQADVTTAIGLYRQALAAVPTDDQNHAGYLNDLASTLQMRPAPAAASPTADPDAAADAPSDDDAALDALIAAARLVGPGDVSRSTILRNLGAAWQQRAERSGSPQAFAAAVECLRAAATDPTGPASPRLRTAIEWGQAARAAGDPAGAVEAYASALARLHEVTWQGRDRPHQERELSARARLARDAAAVALDAGQPERAVELLELGRSVLWTQLLDLRGDDSELAARAPALHAELGQIRTTLDSEAAVTPAQRIALAQRWDDLVAQVRGLDGFSDFLRPVPLDRLLRGAVGGTVVIINLSALRCDALLARPDGVRVVPLPALSDKDVGARVDGYLGALRAAEQARQAQQAAWSAVPSPASSGPGLQAALQAAQRAERELLRAQEAAEVVGTATLEWLWDAIAQPVLTALGHLHAPAADEPWPRVWWCPTGPLALVPLHAAGYHRTPADGPARAVLDLVVSSYTPTLRALLAARAPDGPAVAAPAADESGRLLAVALPDTPGQAPLAGVDAELAVLADHFGDDHLTVLRADAATRQAVRRALDSHSWVHFSCHGTQDLADPSSGGLVLHDGVLAVADVARLRRRGEFAALSACKTATGGVELADETITLAAALQHSGYRHVVATLWSVYDGPATTAVFRAVYGEVTAGGTPRAERLAEALHRAVVALREDHRDEPSIWTPFAHTGP</sequence>